<proteinExistence type="predicted"/>
<dbReference type="EMBL" id="MN740439">
    <property type="protein sequence ID" value="QHU26371.1"/>
    <property type="molecule type" value="Genomic_DNA"/>
</dbReference>
<accession>A0A6C0L9I6</accession>
<reference evidence="1" key="1">
    <citation type="journal article" date="2020" name="Nature">
        <title>Giant virus diversity and host interactions through global metagenomics.</title>
        <authorList>
            <person name="Schulz F."/>
            <person name="Roux S."/>
            <person name="Paez-Espino D."/>
            <person name="Jungbluth S."/>
            <person name="Walsh D.A."/>
            <person name="Denef V.J."/>
            <person name="McMahon K.D."/>
            <person name="Konstantinidis K.T."/>
            <person name="Eloe-Fadrosh E.A."/>
            <person name="Kyrpides N.C."/>
            <person name="Woyke T."/>
        </authorList>
    </citation>
    <scope>NUCLEOTIDE SEQUENCE</scope>
    <source>
        <strain evidence="1">GVMAG-M-3300027759-16</strain>
    </source>
</reference>
<sequence length="330" mass="36314">MSYAPGTVLSIGFGETLEQVVVLTENKIATCCYAGKPVGRRDIMSLDDWKILCTAQGQQIRSDAPVAAAAPSSSTSAPVYAVNTILRWKKDDDNRRTAMVVKDGILQLKEIMLGRRSANDKKFFSSFADWKSTLPSGGEIAVQVGTPTVESKISAPIVAKTDVEYINELKKRFRVQTAYVLEKSHNQNREEAISMLKQNGPPLAKMIADLGATPTEESISSILYYANQVLNAASLAYRSQVMIRYKPTEADLRKKKFQASGRQAIYAFFKGAKVEITSGNGQVAIARDSQGRIARWTTPTAASTFAELGIEMVNGKPRLEVEYRKKKISM</sequence>
<dbReference type="AlphaFoldDB" id="A0A6C0L9I6"/>
<evidence type="ECO:0000313" key="1">
    <source>
        <dbReference type="EMBL" id="QHU26371.1"/>
    </source>
</evidence>
<name>A0A6C0L9I6_9ZZZZ</name>
<organism evidence="1">
    <name type="scientific">viral metagenome</name>
    <dbReference type="NCBI Taxonomy" id="1070528"/>
    <lineage>
        <taxon>unclassified sequences</taxon>
        <taxon>metagenomes</taxon>
        <taxon>organismal metagenomes</taxon>
    </lineage>
</organism>
<protein>
    <submittedName>
        <fullName evidence="1">Uncharacterized protein</fullName>
    </submittedName>
</protein>